<accession>A0AAE3MGP4</accession>
<organism evidence="11 12">
    <name type="scientific">Plebeiibacterium marinum</name>
    <dbReference type="NCBI Taxonomy" id="2992111"/>
    <lineage>
        <taxon>Bacteria</taxon>
        <taxon>Pseudomonadati</taxon>
        <taxon>Bacteroidota</taxon>
        <taxon>Bacteroidia</taxon>
        <taxon>Marinilabiliales</taxon>
        <taxon>Marinilabiliaceae</taxon>
        <taxon>Plebeiibacterium</taxon>
    </lineage>
</organism>
<dbReference type="EC" id="2.4.2.21" evidence="3 10"/>
<dbReference type="GO" id="GO:0009236">
    <property type="term" value="P:cobalamin biosynthetic process"/>
    <property type="evidence" value="ECO:0007669"/>
    <property type="project" value="UniProtKB-UniRule"/>
</dbReference>
<protein>
    <recommendedName>
        <fullName evidence="4 10">Nicotinate-nucleotide--dimethylbenzimidazole phosphoribosyltransferase</fullName>
        <shortName evidence="10">NN:DBI PRT</shortName>
        <ecNumber evidence="3 10">2.4.2.21</ecNumber>
    </recommendedName>
    <alternativeName>
        <fullName evidence="8 10">N(1)-alpha-phosphoribosyltransferase</fullName>
    </alternativeName>
</protein>
<comment type="catalytic activity">
    <reaction evidence="9 10">
        <text>5,6-dimethylbenzimidazole + nicotinate beta-D-ribonucleotide = alpha-ribazole 5'-phosphate + nicotinate + H(+)</text>
        <dbReference type="Rhea" id="RHEA:11196"/>
        <dbReference type="ChEBI" id="CHEBI:15378"/>
        <dbReference type="ChEBI" id="CHEBI:15890"/>
        <dbReference type="ChEBI" id="CHEBI:32544"/>
        <dbReference type="ChEBI" id="CHEBI:57502"/>
        <dbReference type="ChEBI" id="CHEBI:57918"/>
        <dbReference type="EC" id="2.4.2.21"/>
    </reaction>
</comment>
<dbReference type="Gene3D" id="3.40.50.10210">
    <property type="match status" value="1"/>
</dbReference>
<dbReference type="Proteomes" id="UP001207408">
    <property type="component" value="Unassembled WGS sequence"/>
</dbReference>
<dbReference type="AlphaFoldDB" id="A0AAE3MGP4"/>
<evidence type="ECO:0000256" key="4">
    <source>
        <dbReference type="ARBA" id="ARBA00015486"/>
    </source>
</evidence>
<dbReference type="InterPro" id="IPR003200">
    <property type="entry name" value="Nict_dMeBzImd_PRibTrfase"/>
</dbReference>
<reference evidence="11" key="1">
    <citation type="submission" date="2022-10" db="EMBL/GenBank/DDBJ databases">
        <authorList>
            <person name="Yu W.X."/>
        </authorList>
    </citation>
    <scope>NUCLEOTIDE SEQUENCE</scope>
    <source>
        <strain evidence="11">D04</strain>
    </source>
</reference>
<comment type="caution">
    <text evidence="11">The sequence shown here is derived from an EMBL/GenBank/DDBJ whole genome shotgun (WGS) entry which is preliminary data.</text>
</comment>
<keyword evidence="6 10" id="KW-0328">Glycosyltransferase</keyword>
<dbReference type="NCBIfam" id="TIGR03160">
    <property type="entry name" value="cobT_DBIPRT"/>
    <property type="match status" value="1"/>
</dbReference>
<dbReference type="SUPFAM" id="SSF52733">
    <property type="entry name" value="Nicotinate mononucleotide:5,6-dimethylbenzimidazole phosphoribosyltransferase (CobT)"/>
    <property type="match status" value="1"/>
</dbReference>
<evidence type="ECO:0000256" key="10">
    <source>
        <dbReference type="HAMAP-Rule" id="MF_00230"/>
    </source>
</evidence>
<dbReference type="PANTHER" id="PTHR43463:SF1">
    <property type="entry name" value="NICOTINATE-NUCLEOTIDE--DIMETHYLBENZIMIDAZOLE PHOSPHORIBOSYLTRANSFERASE"/>
    <property type="match status" value="1"/>
</dbReference>
<feature type="active site" description="Proton acceptor" evidence="10">
    <location>
        <position position="312"/>
    </location>
</feature>
<evidence type="ECO:0000256" key="8">
    <source>
        <dbReference type="ARBA" id="ARBA00030686"/>
    </source>
</evidence>
<dbReference type="PANTHER" id="PTHR43463">
    <property type="entry name" value="NICOTINATE-NUCLEOTIDE--DIMETHYLBENZIMIDAZOLE PHOSPHORIBOSYLTRANSFERASE"/>
    <property type="match status" value="1"/>
</dbReference>
<dbReference type="GO" id="GO:0008939">
    <property type="term" value="F:nicotinate-nucleotide-dimethylbenzimidazole phosphoribosyltransferase activity"/>
    <property type="evidence" value="ECO:0007669"/>
    <property type="project" value="UniProtKB-UniRule"/>
</dbReference>
<comment type="similarity">
    <text evidence="2 10">Belongs to the CobT family.</text>
</comment>
<dbReference type="CDD" id="cd02439">
    <property type="entry name" value="DMB-PRT_CobT"/>
    <property type="match status" value="1"/>
</dbReference>
<evidence type="ECO:0000256" key="7">
    <source>
        <dbReference type="ARBA" id="ARBA00022679"/>
    </source>
</evidence>
<keyword evidence="7 10" id="KW-0808">Transferase</keyword>
<dbReference type="NCBIfam" id="NF000996">
    <property type="entry name" value="PRK00105.1"/>
    <property type="match status" value="1"/>
</dbReference>
<dbReference type="RefSeq" id="WP_301201521.1">
    <property type="nucleotide sequence ID" value="NZ_JAPDPI010000042.1"/>
</dbReference>
<keyword evidence="5 10" id="KW-0169">Cobalamin biosynthesis</keyword>
<sequence length="352" mass="37951">MLNFKISPLSDTLNEEIKYKIDHKTKPLGSLGQLEKIAYQICRIQKTTSPRLTNPHIVLVGADHGICEEGVSPCPQEITWQQMQNFAKGGGGIGLFSSFYNMNLKVVDAGVDYDLSANSNIIDAKVVRSTKNFLTEPAMSKDECLKAIENGAKIVKELNQQGCNVIGFGEMGIGNTSPASILMHLYCNIPLEQCVGAGSGLNKEGVLKKLTILQKCIDRCPGISDPLEILYQYGGLEIATITGGMLMAAELGMLILNDGFIITSALLAAKALNKNVLDYVIYSHNSKEGGHALMMDYLKAETVLNLDLRLGEGTGAALAYPIIQGAVAMINDMTSFEQASITDTTGEGIRIL</sequence>
<evidence type="ECO:0000256" key="9">
    <source>
        <dbReference type="ARBA" id="ARBA00047340"/>
    </source>
</evidence>
<keyword evidence="12" id="KW-1185">Reference proteome</keyword>
<dbReference type="EMBL" id="JAPDPI010000042">
    <property type="protein sequence ID" value="MCW3807276.1"/>
    <property type="molecule type" value="Genomic_DNA"/>
</dbReference>
<dbReference type="Gene3D" id="1.10.1610.10">
    <property type="match status" value="1"/>
</dbReference>
<dbReference type="HAMAP" id="MF_00230">
    <property type="entry name" value="CobT"/>
    <property type="match status" value="1"/>
</dbReference>
<evidence type="ECO:0000313" key="11">
    <source>
        <dbReference type="EMBL" id="MCW3807276.1"/>
    </source>
</evidence>
<dbReference type="InterPro" id="IPR017846">
    <property type="entry name" value="Nict_dMeBzImd_PRibTrfase_bact"/>
</dbReference>
<evidence type="ECO:0000256" key="3">
    <source>
        <dbReference type="ARBA" id="ARBA00011991"/>
    </source>
</evidence>
<evidence type="ECO:0000256" key="5">
    <source>
        <dbReference type="ARBA" id="ARBA00022573"/>
    </source>
</evidence>
<dbReference type="InterPro" id="IPR023195">
    <property type="entry name" value="Nict_dMeBzImd_PRibTrfase_N"/>
</dbReference>
<dbReference type="Pfam" id="PF02277">
    <property type="entry name" value="DBI_PRT"/>
    <property type="match status" value="1"/>
</dbReference>
<evidence type="ECO:0000313" key="12">
    <source>
        <dbReference type="Proteomes" id="UP001207408"/>
    </source>
</evidence>
<evidence type="ECO:0000256" key="6">
    <source>
        <dbReference type="ARBA" id="ARBA00022676"/>
    </source>
</evidence>
<comment type="function">
    <text evidence="10">Catalyzes the synthesis of alpha-ribazole-5'-phosphate from nicotinate mononucleotide (NAMN) and 5,6-dimethylbenzimidazole (DMB).</text>
</comment>
<gene>
    <name evidence="10 11" type="primary">cobT</name>
    <name evidence="11" type="ORF">OM074_16685</name>
</gene>
<name>A0AAE3MGP4_9BACT</name>
<proteinExistence type="inferred from homology"/>
<dbReference type="InterPro" id="IPR036087">
    <property type="entry name" value="Nict_dMeBzImd_PRibTrfase_sf"/>
</dbReference>
<evidence type="ECO:0000256" key="2">
    <source>
        <dbReference type="ARBA" id="ARBA00007110"/>
    </source>
</evidence>
<dbReference type="FunFam" id="3.40.50.10210:FF:000001">
    <property type="entry name" value="Nicotinate-nucleotide--dimethylbenzimidazole phosphoribosyltransferase"/>
    <property type="match status" value="1"/>
</dbReference>
<evidence type="ECO:0000256" key="1">
    <source>
        <dbReference type="ARBA" id="ARBA00005049"/>
    </source>
</evidence>
<comment type="pathway">
    <text evidence="1 10">Nucleoside biosynthesis; alpha-ribazole biosynthesis; alpha-ribazole from 5,6-dimethylbenzimidazole: step 1/2.</text>
</comment>